<dbReference type="KEGG" id="rev:HUE57_08440"/>
<dbReference type="Proteomes" id="UP000509658">
    <property type="component" value="Chromosome"/>
</dbReference>
<feature type="transmembrane region" description="Helical" evidence="1">
    <location>
        <begin position="6"/>
        <end position="31"/>
    </location>
</feature>
<gene>
    <name evidence="2" type="ORF">HUE57_08440</name>
</gene>
<reference evidence="2 3" key="1">
    <citation type="submission" date="2020-05" db="EMBL/GenBank/DDBJ databases">
        <title>Horizontal transmission and recombination maintain forever young bacterial symbiont genomes.</title>
        <authorList>
            <person name="Russell S.L."/>
            <person name="Pepper-Tunick E."/>
            <person name="Svedberg J."/>
            <person name="Byrne A."/>
            <person name="Ruelas Castillo J."/>
            <person name="Vollmers C."/>
            <person name="Beinart R.A."/>
            <person name="Corbett-Detig R."/>
        </authorList>
    </citation>
    <scope>NUCLEOTIDE SEQUENCE [LARGE SCALE GENOMIC DNA]</scope>
    <source>
        <strain evidence="2">Santa_Monica_outfall</strain>
    </source>
</reference>
<evidence type="ECO:0000313" key="2">
    <source>
        <dbReference type="EMBL" id="QKQ26309.1"/>
    </source>
</evidence>
<protein>
    <submittedName>
        <fullName evidence="2">DUF2938 family protein</fullName>
    </submittedName>
</protein>
<keyword evidence="1" id="KW-0812">Transmembrane</keyword>
<keyword evidence="3" id="KW-1185">Reference proteome</keyword>
<dbReference type="AlphaFoldDB" id="A0A6N0HVD8"/>
<proteinExistence type="predicted"/>
<feature type="transmembrane region" description="Helical" evidence="1">
    <location>
        <begin position="99"/>
        <end position="118"/>
    </location>
</feature>
<feature type="transmembrane region" description="Helical" evidence="1">
    <location>
        <begin position="139"/>
        <end position="164"/>
    </location>
</feature>
<evidence type="ECO:0000256" key="1">
    <source>
        <dbReference type="SAM" id="Phobius"/>
    </source>
</evidence>
<keyword evidence="1" id="KW-0472">Membrane</keyword>
<dbReference type="Pfam" id="PF11158">
    <property type="entry name" value="DUF2938"/>
    <property type="match status" value="1"/>
</dbReference>
<dbReference type="InterPro" id="IPR021329">
    <property type="entry name" value="DUF2938"/>
</dbReference>
<accession>A0A6N0HVD8</accession>
<dbReference type="EMBL" id="CP054491">
    <property type="protein sequence ID" value="QKQ26309.1"/>
    <property type="molecule type" value="Genomic_DNA"/>
</dbReference>
<name>A0A6N0HVD8_9GAMM</name>
<feature type="transmembrane region" description="Helical" evidence="1">
    <location>
        <begin position="69"/>
        <end position="93"/>
    </location>
</feature>
<organism evidence="2 3">
    <name type="scientific">Candidatus Reidiella endopervernicosa</name>
    <dbReference type="NCBI Taxonomy" id="2738883"/>
    <lineage>
        <taxon>Bacteria</taxon>
        <taxon>Pseudomonadati</taxon>
        <taxon>Pseudomonadota</taxon>
        <taxon>Gammaproteobacteria</taxon>
        <taxon>Candidatus Reidiella</taxon>
    </lineage>
</organism>
<keyword evidence="1" id="KW-1133">Transmembrane helix</keyword>
<evidence type="ECO:0000313" key="3">
    <source>
        <dbReference type="Proteomes" id="UP000509658"/>
    </source>
</evidence>
<sequence length="166" mass="18717">MSMIHVIIAITIGLLATALLDVFSILMAKYFGTPKTEWRFIGRWFLLMRKGQFTHGHISKSEQVQGELAFGWFMHYLIGVSWSLIYFFLTYVVRDASPTLLSASLFGVVTLVVPYLILQPALGHGFFAQKHPRPVAMPILSFLSHLTFGQAMYLFYLLSGLLALKG</sequence>